<accession>A0ABX7TGK6</accession>
<evidence type="ECO:0000313" key="1">
    <source>
        <dbReference type="EMBL" id="QTD62701.1"/>
    </source>
</evidence>
<dbReference type="EMBL" id="CP071770">
    <property type="protein sequence ID" value="QTD62701.1"/>
    <property type="molecule type" value="Genomic_DNA"/>
</dbReference>
<proteinExistence type="predicted"/>
<organism evidence="1 2">
    <name type="scientific">Acinetobacter towneri</name>
    <dbReference type="NCBI Taxonomy" id="202956"/>
    <lineage>
        <taxon>Bacteria</taxon>
        <taxon>Pseudomonadati</taxon>
        <taxon>Pseudomonadota</taxon>
        <taxon>Gammaproteobacteria</taxon>
        <taxon>Moraxellales</taxon>
        <taxon>Moraxellaceae</taxon>
        <taxon>Acinetobacter</taxon>
    </lineage>
</organism>
<reference evidence="1 2" key="1">
    <citation type="journal article" date="2020" name="Front. Cell. Infect. Microbiol.">
        <title>Characterization of Three Porcine Acinetobacter towneri Strains Co-Harboring tet(X3) and bla OXA-58.</title>
        <authorList>
            <person name="Ma J."/>
            <person name="Wang J."/>
            <person name="Feng J."/>
            <person name="Liu Y."/>
            <person name="Yang B."/>
            <person name="Li R."/>
            <person name="Bai L."/>
            <person name="He T."/>
            <person name="Wang X."/>
            <person name="Yang Z."/>
        </authorList>
    </citation>
    <scope>NUCLEOTIDE SEQUENCE [LARGE SCALE GENOMIC DNA]</scope>
    <source>
        <strain evidence="1 2">GX5</strain>
    </source>
</reference>
<dbReference type="RefSeq" id="WP_207974013.1">
    <property type="nucleotide sequence ID" value="NZ_CP071770.1"/>
</dbReference>
<sequence length="259" mass="27207">MSSIVGGVLGYSSSRKQAKAAENAANTQAESTRYASDMQKQMFDEVRSDQKPYMQAGASAIGKMAGFNPGAYQGSAFNYNGSSSPYYTSDDFEFNESPSYQFRRQQGMDGIQSSAAAQGGLLSGSTLKALNNYNSNLASQEYGNAYNQYLQGEQLKQGQHQQAFQNWQSQDSNAYNRYMTDQNNQYNRLKDLVGIGQSAAAGVGNAGMQTAQAVANNTMAGANAQAAGTIGAANARAAGTQALGGAIGGLIGGVAGMYI</sequence>
<keyword evidence="2" id="KW-1185">Reference proteome</keyword>
<name>A0ABX7TGK6_9GAMM</name>
<gene>
    <name evidence="1" type="ORF">J4G45_05980</name>
</gene>
<protein>
    <submittedName>
        <fullName evidence="1">DNA transfer protein p32</fullName>
    </submittedName>
</protein>
<dbReference type="Proteomes" id="UP000663954">
    <property type="component" value="Chromosome"/>
</dbReference>
<evidence type="ECO:0000313" key="2">
    <source>
        <dbReference type="Proteomes" id="UP000663954"/>
    </source>
</evidence>